<reference evidence="13" key="1">
    <citation type="journal article" date="2023" name="Plant J.">
        <title>Genome sequences and population genomics provide insights into the demographic history, inbreeding, and mutation load of two 'living fossil' tree species of Dipteronia.</title>
        <authorList>
            <person name="Feng Y."/>
            <person name="Comes H.P."/>
            <person name="Chen J."/>
            <person name="Zhu S."/>
            <person name="Lu R."/>
            <person name="Zhang X."/>
            <person name="Li P."/>
            <person name="Qiu J."/>
            <person name="Olsen K.M."/>
            <person name="Qiu Y."/>
        </authorList>
    </citation>
    <scope>NUCLEOTIDE SEQUENCE</scope>
    <source>
        <strain evidence="13">KIB01</strain>
    </source>
</reference>
<dbReference type="InterPro" id="IPR002403">
    <property type="entry name" value="Cyt_P450_E_grp-IV"/>
</dbReference>
<dbReference type="EMBL" id="JANJYI010000001">
    <property type="protein sequence ID" value="KAK2664030.1"/>
    <property type="molecule type" value="Genomic_DNA"/>
</dbReference>
<keyword evidence="14" id="KW-1185">Reference proteome</keyword>
<dbReference type="InterPro" id="IPR036396">
    <property type="entry name" value="Cyt_P450_sf"/>
</dbReference>
<dbReference type="GO" id="GO:0004497">
    <property type="term" value="F:monooxygenase activity"/>
    <property type="evidence" value="ECO:0007669"/>
    <property type="project" value="UniProtKB-KW"/>
</dbReference>
<evidence type="ECO:0000256" key="5">
    <source>
        <dbReference type="ARBA" id="ARBA00022692"/>
    </source>
</evidence>
<evidence type="ECO:0000313" key="14">
    <source>
        <dbReference type="Proteomes" id="UP001280121"/>
    </source>
</evidence>
<dbReference type="AlphaFoldDB" id="A0AAE0CUJ5"/>
<comment type="caution">
    <text evidence="13">The sequence shown here is derived from an EMBL/GenBank/DDBJ whole genome shotgun (WGS) entry which is preliminary data.</text>
</comment>
<dbReference type="GO" id="GO:0005506">
    <property type="term" value="F:iron ion binding"/>
    <property type="evidence" value="ECO:0007669"/>
    <property type="project" value="InterPro"/>
</dbReference>
<comment type="subcellular location">
    <subcellularLocation>
        <location evidence="2">Membrane</location>
        <topology evidence="2">Single-pass membrane protein</topology>
    </subcellularLocation>
</comment>
<evidence type="ECO:0000256" key="9">
    <source>
        <dbReference type="ARBA" id="ARBA00023004"/>
    </source>
</evidence>
<dbReference type="Proteomes" id="UP001280121">
    <property type="component" value="Unassembled WGS sequence"/>
</dbReference>
<dbReference type="InterPro" id="IPR001128">
    <property type="entry name" value="Cyt_P450"/>
</dbReference>
<protein>
    <recommendedName>
        <fullName evidence="15">Cytochrome P450</fullName>
    </recommendedName>
</protein>
<sequence length="103" mass="11748">MIESDISNLSYLQCTVKESMRLHPPTTLMLPQRANSHIKIGGYDIPEGTIFHVNVWATVLHPSIWDDPLEFKPERLVHNNVDIKGHDFRMLPYGAGRRLCPAV</sequence>
<evidence type="ECO:0000256" key="2">
    <source>
        <dbReference type="ARBA" id="ARBA00004167"/>
    </source>
</evidence>
<evidence type="ECO:0000256" key="8">
    <source>
        <dbReference type="ARBA" id="ARBA00023002"/>
    </source>
</evidence>
<keyword evidence="6 12" id="KW-0479">Metal-binding</keyword>
<dbReference type="Gene3D" id="1.10.630.10">
    <property type="entry name" value="Cytochrome P450"/>
    <property type="match status" value="1"/>
</dbReference>
<evidence type="ECO:0000256" key="1">
    <source>
        <dbReference type="ARBA" id="ARBA00001971"/>
    </source>
</evidence>
<gene>
    <name evidence="13" type="ORF">Ddye_002604</name>
</gene>
<comment type="similarity">
    <text evidence="3">Belongs to the cytochrome P450 family.</text>
</comment>
<feature type="binding site" description="axial binding residue" evidence="12">
    <location>
        <position position="100"/>
    </location>
    <ligand>
        <name>heme</name>
        <dbReference type="ChEBI" id="CHEBI:30413"/>
    </ligand>
    <ligandPart>
        <name>Fe</name>
        <dbReference type="ChEBI" id="CHEBI:18248"/>
    </ligandPart>
</feature>
<evidence type="ECO:0000256" key="7">
    <source>
        <dbReference type="ARBA" id="ARBA00022989"/>
    </source>
</evidence>
<keyword evidence="11" id="KW-0472">Membrane</keyword>
<keyword evidence="9 12" id="KW-0408">Iron</keyword>
<dbReference type="GO" id="GO:0016020">
    <property type="term" value="C:membrane"/>
    <property type="evidence" value="ECO:0007669"/>
    <property type="project" value="UniProtKB-SubCell"/>
</dbReference>
<organism evidence="13 14">
    <name type="scientific">Dipteronia dyeriana</name>
    <dbReference type="NCBI Taxonomy" id="168575"/>
    <lineage>
        <taxon>Eukaryota</taxon>
        <taxon>Viridiplantae</taxon>
        <taxon>Streptophyta</taxon>
        <taxon>Embryophyta</taxon>
        <taxon>Tracheophyta</taxon>
        <taxon>Spermatophyta</taxon>
        <taxon>Magnoliopsida</taxon>
        <taxon>eudicotyledons</taxon>
        <taxon>Gunneridae</taxon>
        <taxon>Pentapetalae</taxon>
        <taxon>rosids</taxon>
        <taxon>malvids</taxon>
        <taxon>Sapindales</taxon>
        <taxon>Sapindaceae</taxon>
        <taxon>Hippocastanoideae</taxon>
        <taxon>Acereae</taxon>
        <taxon>Dipteronia</taxon>
    </lineage>
</organism>
<accession>A0AAE0CUJ5</accession>
<dbReference type="GO" id="GO:0016705">
    <property type="term" value="F:oxidoreductase activity, acting on paired donors, with incorporation or reduction of molecular oxygen"/>
    <property type="evidence" value="ECO:0007669"/>
    <property type="project" value="InterPro"/>
</dbReference>
<dbReference type="PANTHER" id="PTHR47944:SF10">
    <property type="entry name" value="CYTOCHROME P450 98A9"/>
    <property type="match status" value="1"/>
</dbReference>
<dbReference type="GO" id="GO:0020037">
    <property type="term" value="F:heme binding"/>
    <property type="evidence" value="ECO:0007669"/>
    <property type="project" value="InterPro"/>
</dbReference>
<evidence type="ECO:0000256" key="4">
    <source>
        <dbReference type="ARBA" id="ARBA00022617"/>
    </source>
</evidence>
<evidence type="ECO:0000313" key="13">
    <source>
        <dbReference type="EMBL" id="KAK2664030.1"/>
    </source>
</evidence>
<dbReference type="Pfam" id="PF00067">
    <property type="entry name" value="p450"/>
    <property type="match status" value="1"/>
</dbReference>
<evidence type="ECO:0000256" key="12">
    <source>
        <dbReference type="PIRSR" id="PIRSR602403-1"/>
    </source>
</evidence>
<evidence type="ECO:0000256" key="10">
    <source>
        <dbReference type="ARBA" id="ARBA00023033"/>
    </source>
</evidence>
<keyword evidence="7" id="KW-1133">Transmembrane helix</keyword>
<dbReference type="PRINTS" id="PR00465">
    <property type="entry name" value="EP450IV"/>
</dbReference>
<evidence type="ECO:0008006" key="15">
    <source>
        <dbReference type="Google" id="ProtNLM"/>
    </source>
</evidence>
<evidence type="ECO:0000256" key="6">
    <source>
        <dbReference type="ARBA" id="ARBA00022723"/>
    </source>
</evidence>
<keyword evidence="4 12" id="KW-0349">Heme</keyword>
<keyword evidence="10" id="KW-0503">Monooxygenase</keyword>
<keyword evidence="5" id="KW-0812">Transmembrane</keyword>
<dbReference type="PANTHER" id="PTHR47944">
    <property type="entry name" value="CYTOCHROME P450 98A9"/>
    <property type="match status" value="1"/>
</dbReference>
<proteinExistence type="inferred from homology"/>
<dbReference type="SUPFAM" id="SSF48264">
    <property type="entry name" value="Cytochrome P450"/>
    <property type="match status" value="1"/>
</dbReference>
<evidence type="ECO:0000256" key="11">
    <source>
        <dbReference type="ARBA" id="ARBA00023136"/>
    </source>
</evidence>
<comment type="cofactor">
    <cofactor evidence="1 12">
        <name>heme</name>
        <dbReference type="ChEBI" id="CHEBI:30413"/>
    </cofactor>
</comment>
<keyword evidence="8" id="KW-0560">Oxidoreductase</keyword>
<name>A0AAE0CUJ5_9ROSI</name>
<evidence type="ECO:0000256" key="3">
    <source>
        <dbReference type="ARBA" id="ARBA00010617"/>
    </source>
</evidence>